<sequence length="43" mass="4729">MLQHKIQLNTLTQVFTVSDAKGNYADGVTIEEAVEKLNHTLSA</sequence>
<dbReference type="Proteomes" id="UP001377804">
    <property type="component" value="Unassembled WGS sequence"/>
</dbReference>
<protein>
    <submittedName>
        <fullName evidence="1">Uncharacterized protein</fullName>
    </submittedName>
</protein>
<evidence type="ECO:0000313" key="1">
    <source>
        <dbReference type="EMBL" id="MEJ6347662.1"/>
    </source>
</evidence>
<organism evidence="1 2">
    <name type="scientific">Holzapfeliella saturejae</name>
    <dbReference type="NCBI Taxonomy" id="3082953"/>
    <lineage>
        <taxon>Bacteria</taxon>
        <taxon>Bacillati</taxon>
        <taxon>Bacillota</taxon>
        <taxon>Bacilli</taxon>
        <taxon>Lactobacillales</taxon>
        <taxon>Lactobacillaceae</taxon>
        <taxon>Holzapfeliella</taxon>
    </lineage>
</organism>
<dbReference type="EMBL" id="JAWMWG010000001">
    <property type="protein sequence ID" value="MEJ6347662.1"/>
    <property type="molecule type" value="Genomic_DNA"/>
</dbReference>
<gene>
    <name evidence="1" type="ORF">R4Y45_00095</name>
</gene>
<comment type="caution">
    <text evidence="1">The sequence shown here is derived from an EMBL/GenBank/DDBJ whole genome shotgun (WGS) entry which is preliminary data.</text>
</comment>
<keyword evidence="2" id="KW-1185">Reference proteome</keyword>
<proteinExistence type="predicted"/>
<name>A0ABU8SE34_9LACO</name>
<evidence type="ECO:0000313" key="2">
    <source>
        <dbReference type="Proteomes" id="UP001377804"/>
    </source>
</evidence>
<dbReference type="RefSeq" id="WP_339968021.1">
    <property type="nucleotide sequence ID" value="NZ_JAWMWG010000001.1"/>
</dbReference>
<reference evidence="1 2" key="1">
    <citation type="submission" date="2023-10" db="EMBL/GenBank/DDBJ databases">
        <title>Holzapfeliella saturejae sp. nov. isolated from Satureja montana flowers.</title>
        <authorList>
            <person name="Alcantara C."/>
            <person name="Zuniga M."/>
            <person name="Landete J.M."/>
            <person name="Monedero V."/>
        </authorList>
    </citation>
    <scope>NUCLEOTIDE SEQUENCE [LARGE SCALE GENOMIC DNA]</scope>
    <source>
        <strain evidence="1 2">He02</strain>
    </source>
</reference>
<accession>A0ABU8SE34</accession>